<dbReference type="InterPro" id="IPR006342">
    <property type="entry name" value="FkbM_mtfrase"/>
</dbReference>
<name>A0ABS3C766_9BACT</name>
<dbReference type="InterPro" id="IPR029063">
    <property type="entry name" value="SAM-dependent_MTases_sf"/>
</dbReference>
<proteinExistence type="predicted"/>
<accession>A0ABS3C766</accession>
<keyword evidence="2" id="KW-0489">Methyltransferase</keyword>
<dbReference type="SUPFAM" id="SSF53335">
    <property type="entry name" value="S-adenosyl-L-methionine-dependent methyltransferases"/>
    <property type="match status" value="1"/>
</dbReference>
<dbReference type="Proteomes" id="UP000664317">
    <property type="component" value="Unassembled WGS sequence"/>
</dbReference>
<dbReference type="GO" id="GO:0032259">
    <property type="term" value="P:methylation"/>
    <property type="evidence" value="ECO:0007669"/>
    <property type="project" value="UniProtKB-KW"/>
</dbReference>
<sequence length="236" mass="27256">MNKLPGHLKWQVYSSPFLRNRLRIDFFQTRRRLLSSASKLIIIGANDGFSFDDLFQNLNPDFVSGLVIEPSKKYFSILRQNLVKFKNVEFLNVAITHSNSYFSLYQLNEQGLGKLPDWGKGLGSLSKQNLLKFDEISEMDIEVEEVKGLTFDKIIEDYSLTNVDYLQIDTEGFDGKIIRMIDFEIFTSQLIKFEWVNLAQSELEECKLTLVNNGYHISVLGGDVVAYSRDLSIFFY</sequence>
<dbReference type="NCBIfam" id="TIGR01444">
    <property type="entry name" value="fkbM_fam"/>
    <property type="match status" value="1"/>
</dbReference>
<dbReference type="Gene3D" id="3.40.50.150">
    <property type="entry name" value="Vaccinia Virus protein VP39"/>
    <property type="match status" value="1"/>
</dbReference>
<dbReference type="Pfam" id="PF05050">
    <property type="entry name" value="Methyltransf_21"/>
    <property type="match status" value="1"/>
</dbReference>
<dbReference type="EMBL" id="JAFKCT010000009">
    <property type="protein sequence ID" value="MBN7812946.1"/>
    <property type="molecule type" value="Genomic_DNA"/>
</dbReference>
<comment type="caution">
    <text evidence="2">The sequence shown here is derived from an EMBL/GenBank/DDBJ whole genome shotgun (WGS) entry which is preliminary data.</text>
</comment>
<evidence type="ECO:0000313" key="2">
    <source>
        <dbReference type="EMBL" id="MBN7812946.1"/>
    </source>
</evidence>
<keyword evidence="2" id="KW-0808">Transferase</keyword>
<dbReference type="RefSeq" id="WP_206579718.1">
    <property type="nucleotide sequence ID" value="NZ_JAFKCT010000009.1"/>
</dbReference>
<organism evidence="2 3">
    <name type="scientific">Algoriphagus oliviformis</name>
    <dbReference type="NCBI Taxonomy" id="2811231"/>
    <lineage>
        <taxon>Bacteria</taxon>
        <taxon>Pseudomonadati</taxon>
        <taxon>Bacteroidota</taxon>
        <taxon>Cytophagia</taxon>
        <taxon>Cytophagales</taxon>
        <taxon>Cyclobacteriaceae</taxon>
        <taxon>Algoriphagus</taxon>
    </lineage>
</organism>
<evidence type="ECO:0000313" key="3">
    <source>
        <dbReference type="Proteomes" id="UP000664317"/>
    </source>
</evidence>
<reference evidence="2 3" key="1">
    <citation type="submission" date="2021-03" db="EMBL/GenBank/DDBJ databases">
        <title>novel species isolated from a fishpond in China.</title>
        <authorList>
            <person name="Lu H."/>
            <person name="Cai Z."/>
        </authorList>
    </citation>
    <scope>NUCLEOTIDE SEQUENCE [LARGE SCALE GENOMIC DNA]</scope>
    <source>
        <strain evidence="2 3">H41</strain>
    </source>
</reference>
<evidence type="ECO:0000259" key="1">
    <source>
        <dbReference type="Pfam" id="PF05050"/>
    </source>
</evidence>
<gene>
    <name evidence="2" type="ORF">J0A68_18460</name>
</gene>
<feature type="domain" description="Methyltransferase FkbM" evidence="1">
    <location>
        <begin position="43"/>
        <end position="199"/>
    </location>
</feature>
<protein>
    <submittedName>
        <fullName evidence="2">FkbM family methyltransferase</fullName>
    </submittedName>
</protein>
<dbReference type="GO" id="GO:0008168">
    <property type="term" value="F:methyltransferase activity"/>
    <property type="evidence" value="ECO:0007669"/>
    <property type="project" value="UniProtKB-KW"/>
</dbReference>
<keyword evidence="3" id="KW-1185">Reference proteome</keyword>